<organism evidence="1 2">
    <name type="scientific">Naganishia adeliensis</name>
    <dbReference type="NCBI Taxonomy" id="92952"/>
    <lineage>
        <taxon>Eukaryota</taxon>
        <taxon>Fungi</taxon>
        <taxon>Dikarya</taxon>
        <taxon>Basidiomycota</taxon>
        <taxon>Agaricomycotina</taxon>
        <taxon>Tremellomycetes</taxon>
        <taxon>Filobasidiales</taxon>
        <taxon>Filobasidiaceae</taxon>
        <taxon>Naganishia</taxon>
    </lineage>
</organism>
<sequence>MDSNGNITMSEAGPSKRAGETDSTSNHDSSKPPLFVLPPDPSEAKAKNAKFSYVTAESRLPPRNPESFSPSRKTGVVYDAQMMLHAPMNYNPELDWEEMSDADDDKYYLAWHPEDPRRIQKIYDQLQEQGLTKQMLQLPCPTVSVSDVLLVHSEALYNKVEKTQYETRADILKQTELYEYNSLYVNQHTARSASLSCGGVVCAAKAVVMGKVKNAMAIVTASGTSRRAGMLHGFLVLQQRRCCGSSSAERAWSEEDTRVGLKAFFDDPSVLYMSIHRHDGGSFYPQSDFGALEVTGSGRGEGTSVNIPWPKRGFGDADYLYAFQKIIMPIAYEFAPELVIISAGFDAADGDTLGQCKVTPTGYAHMTYMLSGLANGKVLVALEGGYNLKAISNSAEAVARILLGEPVPELPPLQASDIATELMYQVAKIQCKYWKSIDVQSCLPIDEITANPDEYKVTFIPDMIKVHRAHHLYNKYGMTCLPLALKELQTKFPEQVMNTGNTYSAKTLVLFVHDLYVAGMSSAPSCASTDRRLQFLSVETCLRKAKRDYTTTQTWRRQRSVVDWVKSKGYSLIDVNVLRALPTHRTELEYRFNNKTNQEEYAPILGYTGKTHPDGLVAETQLLKYIWDNYIQLTEADNVIFIGHGTGCQALMCLINERAVEDQVKMVVQVAGMNTLVRPDPRHDERIMWYRQNSLLYLPQDHPLMDEKGMDKRLKTQVVTFPNTKPTDIMNKAFPAFTKAISLALKEPVPEEPATNAAATSSNGGVSGAIAAVTKGISAIASAVQSSLPGGRQ</sequence>
<reference evidence="1" key="1">
    <citation type="submission" date="2023-04" db="EMBL/GenBank/DDBJ databases">
        <title>Draft Genome sequencing of Naganishia species isolated from polar environments using Oxford Nanopore Technology.</title>
        <authorList>
            <person name="Leo P."/>
            <person name="Venkateswaran K."/>
        </authorList>
    </citation>
    <scope>NUCLEOTIDE SEQUENCE</scope>
    <source>
        <strain evidence="1">MNA-CCFEE 5262</strain>
    </source>
</reference>
<proteinExistence type="predicted"/>
<dbReference type="EMBL" id="JASBWS010000025">
    <property type="protein sequence ID" value="KAJ9110177.1"/>
    <property type="molecule type" value="Genomic_DNA"/>
</dbReference>
<evidence type="ECO:0000313" key="1">
    <source>
        <dbReference type="EMBL" id="KAJ9110177.1"/>
    </source>
</evidence>
<keyword evidence="2" id="KW-1185">Reference proteome</keyword>
<dbReference type="Proteomes" id="UP001230649">
    <property type="component" value="Unassembled WGS sequence"/>
</dbReference>
<evidence type="ECO:0000313" key="2">
    <source>
        <dbReference type="Proteomes" id="UP001230649"/>
    </source>
</evidence>
<protein>
    <submittedName>
        <fullName evidence="1">Uncharacterized protein</fullName>
    </submittedName>
</protein>
<accession>A0ACC2WHZ1</accession>
<gene>
    <name evidence="1" type="ORF">QFC20_003029</name>
</gene>
<comment type="caution">
    <text evidence="1">The sequence shown here is derived from an EMBL/GenBank/DDBJ whole genome shotgun (WGS) entry which is preliminary data.</text>
</comment>
<name>A0ACC2WHZ1_9TREE</name>